<dbReference type="AlphaFoldDB" id="A0A4Z2HSL5"/>
<protein>
    <submittedName>
        <fullName evidence="1">Uncharacterized protein</fullName>
    </submittedName>
</protein>
<evidence type="ECO:0000313" key="1">
    <source>
        <dbReference type="EMBL" id="TNN67822.1"/>
    </source>
</evidence>
<evidence type="ECO:0000313" key="2">
    <source>
        <dbReference type="Proteomes" id="UP000314294"/>
    </source>
</evidence>
<proteinExistence type="predicted"/>
<accession>A0A4Z2HSL5</accession>
<name>A0A4Z2HSL5_9TELE</name>
<organism evidence="1 2">
    <name type="scientific">Liparis tanakae</name>
    <name type="common">Tanaka's snailfish</name>
    <dbReference type="NCBI Taxonomy" id="230148"/>
    <lineage>
        <taxon>Eukaryota</taxon>
        <taxon>Metazoa</taxon>
        <taxon>Chordata</taxon>
        <taxon>Craniata</taxon>
        <taxon>Vertebrata</taxon>
        <taxon>Euteleostomi</taxon>
        <taxon>Actinopterygii</taxon>
        <taxon>Neopterygii</taxon>
        <taxon>Teleostei</taxon>
        <taxon>Neoteleostei</taxon>
        <taxon>Acanthomorphata</taxon>
        <taxon>Eupercaria</taxon>
        <taxon>Perciformes</taxon>
        <taxon>Cottioidei</taxon>
        <taxon>Cottales</taxon>
        <taxon>Liparidae</taxon>
        <taxon>Liparis</taxon>
    </lineage>
</organism>
<dbReference type="Proteomes" id="UP000314294">
    <property type="component" value="Unassembled WGS sequence"/>
</dbReference>
<dbReference type="EMBL" id="SRLO01000198">
    <property type="protein sequence ID" value="TNN67822.1"/>
    <property type="molecule type" value="Genomic_DNA"/>
</dbReference>
<gene>
    <name evidence="1" type="ORF">EYF80_021976</name>
</gene>
<keyword evidence="2" id="KW-1185">Reference proteome</keyword>
<comment type="caution">
    <text evidence="1">The sequence shown here is derived from an EMBL/GenBank/DDBJ whole genome shotgun (WGS) entry which is preliminary data.</text>
</comment>
<sequence length="194" mass="19551">MLILEGGLLRLLHWSDEAATTTVAAGGRAVAGQVATVGGFCCGGVHGVPLAALHQVPQDEDGGIVALRNRGGVGGGGAVGGVASSTHGGHGVALRSRSGVPRHLGGVGHAVEAACDSLRLAGRCRAPLTEATWTLKVLPQVRLLTEQAVLVVLQDSPPPPSADVTDTTKCSASLSASHDTVTSFDPQLTSELTF</sequence>
<reference evidence="1 2" key="1">
    <citation type="submission" date="2019-03" db="EMBL/GenBank/DDBJ databases">
        <title>First draft genome of Liparis tanakae, snailfish: a comprehensive survey of snailfish specific genes.</title>
        <authorList>
            <person name="Kim W."/>
            <person name="Song I."/>
            <person name="Jeong J.-H."/>
            <person name="Kim D."/>
            <person name="Kim S."/>
            <person name="Ryu S."/>
            <person name="Song J.Y."/>
            <person name="Lee S.K."/>
        </authorList>
    </citation>
    <scope>NUCLEOTIDE SEQUENCE [LARGE SCALE GENOMIC DNA]</scope>
    <source>
        <tissue evidence="1">Muscle</tissue>
    </source>
</reference>